<keyword evidence="2" id="KW-1185">Reference proteome</keyword>
<accession>A0AAW2CH74</accession>
<dbReference type="EMBL" id="JAZDWU010000007">
    <property type="protein sequence ID" value="KAK9996828.1"/>
    <property type="molecule type" value="Genomic_DNA"/>
</dbReference>
<name>A0AAW2CH74_9ROSI</name>
<protein>
    <submittedName>
        <fullName evidence="1">Uncharacterized protein</fullName>
    </submittedName>
</protein>
<reference evidence="1 2" key="1">
    <citation type="submission" date="2024-01" db="EMBL/GenBank/DDBJ databases">
        <title>A telomere-to-telomere, gap-free genome of sweet tea (Lithocarpus litseifolius).</title>
        <authorList>
            <person name="Zhou J."/>
        </authorList>
    </citation>
    <scope>NUCLEOTIDE SEQUENCE [LARGE SCALE GENOMIC DNA]</scope>
    <source>
        <strain evidence="1">Zhou-2022a</strain>
        <tissue evidence="1">Leaf</tissue>
    </source>
</reference>
<gene>
    <name evidence="1" type="ORF">SO802_021514</name>
</gene>
<dbReference type="AlphaFoldDB" id="A0AAW2CH74"/>
<organism evidence="1 2">
    <name type="scientific">Lithocarpus litseifolius</name>
    <dbReference type="NCBI Taxonomy" id="425828"/>
    <lineage>
        <taxon>Eukaryota</taxon>
        <taxon>Viridiplantae</taxon>
        <taxon>Streptophyta</taxon>
        <taxon>Embryophyta</taxon>
        <taxon>Tracheophyta</taxon>
        <taxon>Spermatophyta</taxon>
        <taxon>Magnoliopsida</taxon>
        <taxon>eudicotyledons</taxon>
        <taxon>Gunneridae</taxon>
        <taxon>Pentapetalae</taxon>
        <taxon>rosids</taxon>
        <taxon>fabids</taxon>
        <taxon>Fagales</taxon>
        <taxon>Fagaceae</taxon>
        <taxon>Lithocarpus</taxon>
    </lineage>
</organism>
<evidence type="ECO:0000313" key="1">
    <source>
        <dbReference type="EMBL" id="KAK9996828.1"/>
    </source>
</evidence>
<evidence type="ECO:0000313" key="2">
    <source>
        <dbReference type="Proteomes" id="UP001459277"/>
    </source>
</evidence>
<proteinExistence type="predicted"/>
<sequence>MMENEMIKWFIDNLKSPYYEQMISTQVSHFASLIPIRERIDEGIKIAIEEIIESPTNSGSSDSGKGQAQLIIEGFTPLVLALPVIAGPASSLVQEGTAIVPTI</sequence>
<dbReference type="Proteomes" id="UP001459277">
    <property type="component" value="Unassembled WGS sequence"/>
</dbReference>
<comment type="caution">
    <text evidence="1">The sequence shown here is derived from an EMBL/GenBank/DDBJ whole genome shotgun (WGS) entry which is preliminary data.</text>
</comment>